<accession>A0A1M5R2U2</accession>
<keyword evidence="1" id="KW-0732">Signal</keyword>
<dbReference type="SUPFAM" id="SSF53335">
    <property type="entry name" value="S-adenosyl-L-methionine-dependent methyltransferases"/>
    <property type="match status" value="1"/>
</dbReference>
<protein>
    <submittedName>
        <fullName evidence="2">Predicted methyltransferase</fullName>
    </submittedName>
</protein>
<evidence type="ECO:0000313" key="3">
    <source>
        <dbReference type="Proteomes" id="UP000199758"/>
    </source>
</evidence>
<name>A0A1M5R2U2_9GAMM</name>
<dbReference type="Gene3D" id="3.40.50.150">
    <property type="entry name" value="Vaccinia Virus protein VP39"/>
    <property type="match status" value="1"/>
</dbReference>
<dbReference type="InterPro" id="IPR016980">
    <property type="entry name" value="S-AdoMet-dep_MeTrfase_Alr7345"/>
</dbReference>
<evidence type="ECO:0000256" key="1">
    <source>
        <dbReference type="SAM" id="SignalP"/>
    </source>
</evidence>
<keyword evidence="2" id="KW-0808">Transferase</keyword>
<dbReference type="Proteomes" id="UP000199758">
    <property type="component" value="Unassembled WGS sequence"/>
</dbReference>
<dbReference type="RefSeq" id="WP_072898431.1">
    <property type="nucleotide sequence ID" value="NZ_FQWZ01000007.1"/>
</dbReference>
<evidence type="ECO:0000313" key="2">
    <source>
        <dbReference type="EMBL" id="SHH20426.1"/>
    </source>
</evidence>
<dbReference type="OrthoDB" id="9801692at2"/>
<keyword evidence="2" id="KW-0489">Methyltransferase</keyword>
<gene>
    <name evidence="2" type="ORF">SAMN04488068_2856</name>
</gene>
<dbReference type="GO" id="GO:0032259">
    <property type="term" value="P:methylation"/>
    <property type="evidence" value="ECO:0007669"/>
    <property type="project" value="UniProtKB-KW"/>
</dbReference>
<dbReference type="EMBL" id="FQWZ01000007">
    <property type="protein sequence ID" value="SHH20426.1"/>
    <property type="molecule type" value="Genomic_DNA"/>
</dbReference>
<dbReference type="InterPro" id="IPR029063">
    <property type="entry name" value="SAM-dependent_MTases_sf"/>
</dbReference>
<dbReference type="PIRSF" id="PIRSF031679">
    <property type="entry name" value="Mtase_Alr7345_prd"/>
    <property type="match status" value="1"/>
</dbReference>
<dbReference type="STRING" id="490188.SAMN04488068_2856"/>
<feature type="chain" id="PRO_5012544976" evidence="1">
    <location>
        <begin position="22"/>
        <end position="280"/>
    </location>
</feature>
<sequence length="280" mass="30023">MKLISAAPWALAAVLAASVCAAAGARPAAATDPQLEAAIASPQRSDADRQRDRYRHPLQTLSFFGIRPDMTVVEVSPGAGWYTEILAPYLSKSGRYYAAASAVSLPTASDGAKKAVAAMTARFAADPARYGTPVITEFQPPLRVDIAPAASADLVVSFRNVHNWIARDSELAAFQAFYAALKPGGTLGIVEHRGKPGETVDEMKKTGYVSEAYVKALAQQVGFRFVASSPVNHNPKDTKDHPEGVWTLPPTLELGDQDRAKYVAIGESDRMTLKFIKPQP</sequence>
<organism evidence="2 3">
    <name type="scientific">Hydrocarboniphaga daqingensis</name>
    <dbReference type="NCBI Taxonomy" id="490188"/>
    <lineage>
        <taxon>Bacteria</taxon>
        <taxon>Pseudomonadati</taxon>
        <taxon>Pseudomonadota</taxon>
        <taxon>Gammaproteobacteria</taxon>
        <taxon>Nevskiales</taxon>
        <taxon>Nevskiaceae</taxon>
        <taxon>Hydrocarboniphaga</taxon>
    </lineage>
</organism>
<keyword evidence="3" id="KW-1185">Reference proteome</keyword>
<proteinExistence type="predicted"/>
<dbReference type="AlphaFoldDB" id="A0A1M5R2U2"/>
<feature type="signal peptide" evidence="1">
    <location>
        <begin position="1"/>
        <end position="21"/>
    </location>
</feature>
<reference evidence="2 3" key="1">
    <citation type="submission" date="2016-11" db="EMBL/GenBank/DDBJ databases">
        <authorList>
            <person name="Jaros S."/>
            <person name="Januszkiewicz K."/>
            <person name="Wedrychowicz H."/>
        </authorList>
    </citation>
    <scope>NUCLEOTIDE SEQUENCE [LARGE SCALE GENOMIC DNA]</scope>
    <source>
        <strain evidence="2 3">CGMCC 1.7049</strain>
    </source>
</reference>
<dbReference type="GO" id="GO:0008168">
    <property type="term" value="F:methyltransferase activity"/>
    <property type="evidence" value="ECO:0007669"/>
    <property type="project" value="UniProtKB-KW"/>
</dbReference>